<reference evidence="2" key="1">
    <citation type="submission" date="2020-06" db="EMBL/GenBank/DDBJ databases">
        <authorList>
            <person name="Li T."/>
            <person name="Hu X."/>
            <person name="Zhang T."/>
            <person name="Song X."/>
            <person name="Zhang H."/>
            <person name="Dai N."/>
            <person name="Sheng W."/>
            <person name="Hou X."/>
            <person name="Wei L."/>
        </authorList>
    </citation>
    <scope>NUCLEOTIDE SEQUENCE</scope>
    <source>
        <strain evidence="2">KEN1</strain>
        <tissue evidence="2">Leaf</tissue>
    </source>
</reference>
<feature type="domain" description="Reverse transcriptase Ty1/copia-type" evidence="1">
    <location>
        <begin position="30"/>
        <end position="258"/>
    </location>
</feature>
<dbReference type="InterPro" id="IPR013103">
    <property type="entry name" value="RVT_2"/>
</dbReference>
<comment type="caution">
    <text evidence="2">The sequence shown here is derived from an EMBL/GenBank/DDBJ whole genome shotgun (WGS) entry which is preliminary data.</text>
</comment>
<organism evidence="2">
    <name type="scientific">Sesamum latifolium</name>
    <dbReference type="NCBI Taxonomy" id="2727402"/>
    <lineage>
        <taxon>Eukaryota</taxon>
        <taxon>Viridiplantae</taxon>
        <taxon>Streptophyta</taxon>
        <taxon>Embryophyta</taxon>
        <taxon>Tracheophyta</taxon>
        <taxon>Spermatophyta</taxon>
        <taxon>Magnoliopsida</taxon>
        <taxon>eudicotyledons</taxon>
        <taxon>Gunneridae</taxon>
        <taxon>Pentapetalae</taxon>
        <taxon>asterids</taxon>
        <taxon>lamiids</taxon>
        <taxon>Lamiales</taxon>
        <taxon>Pedaliaceae</taxon>
        <taxon>Sesamum</taxon>
    </lineage>
</organism>
<dbReference type="EMBL" id="JACGWN010000007">
    <property type="protein sequence ID" value="KAL0444557.1"/>
    <property type="molecule type" value="Genomic_DNA"/>
</dbReference>
<dbReference type="InterPro" id="IPR043502">
    <property type="entry name" value="DNA/RNA_pol_sf"/>
</dbReference>
<evidence type="ECO:0000259" key="1">
    <source>
        <dbReference type="Pfam" id="PF07727"/>
    </source>
</evidence>
<dbReference type="SUPFAM" id="SSF56672">
    <property type="entry name" value="DNA/RNA polymerases"/>
    <property type="match status" value="1"/>
</dbReference>
<dbReference type="AlphaFoldDB" id="A0AAW2WVH5"/>
<sequence length="300" mass="34310">MQEPRNYYQASNDDKWVEAMNQELTALEKNNTWDLVELPPGKKAIRSRWYSNLSLTLMGYNQIEGIDYFDSFSLVAKFVTVRMFMAMEVAKGWPLLQLDVNNAFLHGHLDEEVYMIPPEGYTLTAPGYVCKFKRSLYGSKQASRQENIELTVKLQDFGFVQCQHDHCLFLKITLDYFVALLVYVDDILLTGNSDVEIAAVKSHLDNLFTIKDMGHAKYFLGVELARSVHGLLVTQQKYLHDILRDVRMLEYIAASTPLPSGLKLTANDGALLVDPGPFRRLVDRFLYLSFTRPDVSFATQ</sequence>
<name>A0AAW2WVH5_9LAMI</name>
<gene>
    <name evidence="2" type="ORF">Slati_2178400</name>
</gene>
<protein>
    <submittedName>
        <fullName evidence="2">Retrovirus-related Pol polyprotein from transposon RE2</fullName>
    </submittedName>
</protein>
<dbReference type="Pfam" id="PF07727">
    <property type="entry name" value="RVT_2"/>
    <property type="match status" value="1"/>
</dbReference>
<accession>A0AAW2WVH5</accession>
<evidence type="ECO:0000313" key="2">
    <source>
        <dbReference type="EMBL" id="KAL0444557.1"/>
    </source>
</evidence>
<proteinExistence type="predicted"/>
<reference evidence="2" key="2">
    <citation type="journal article" date="2024" name="Plant">
        <title>Genomic evolution and insights into agronomic trait innovations of Sesamum species.</title>
        <authorList>
            <person name="Miao H."/>
            <person name="Wang L."/>
            <person name="Qu L."/>
            <person name="Liu H."/>
            <person name="Sun Y."/>
            <person name="Le M."/>
            <person name="Wang Q."/>
            <person name="Wei S."/>
            <person name="Zheng Y."/>
            <person name="Lin W."/>
            <person name="Duan Y."/>
            <person name="Cao H."/>
            <person name="Xiong S."/>
            <person name="Wang X."/>
            <person name="Wei L."/>
            <person name="Li C."/>
            <person name="Ma Q."/>
            <person name="Ju M."/>
            <person name="Zhao R."/>
            <person name="Li G."/>
            <person name="Mu C."/>
            <person name="Tian Q."/>
            <person name="Mei H."/>
            <person name="Zhang T."/>
            <person name="Gao T."/>
            <person name="Zhang H."/>
        </authorList>
    </citation>
    <scope>NUCLEOTIDE SEQUENCE</scope>
    <source>
        <strain evidence="2">KEN1</strain>
    </source>
</reference>